<comment type="similarity">
    <text evidence="1">Belongs to the short-chain dehydrogenases/reductases (SDR) family.</text>
</comment>
<feature type="compositionally biased region" description="Basic and acidic residues" evidence="3">
    <location>
        <begin position="197"/>
        <end position="213"/>
    </location>
</feature>
<evidence type="ECO:0000313" key="5">
    <source>
        <dbReference type="Proteomes" id="UP000799750"/>
    </source>
</evidence>
<dbReference type="GO" id="GO:0016491">
    <property type="term" value="F:oxidoreductase activity"/>
    <property type="evidence" value="ECO:0007669"/>
    <property type="project" value="UniProtKB-KW"/>
</dbReference>
<keyword evidence="5" id="KW-1185">Reference proteome</keyword>
<organism evidence="4 5">
    <name type="scientific">Lophium mytilinum</name>
    <dbReference type="NCBI Taxonomy" id="390894"/>
    <lineage>
        <taxon>Eukaryota</taxon>
        <taxon>Fungi</taxon>
        <taxon>Dikarya</taxon>
        <taxon>Ascomycota</taxon>
        <taxon>Pezizomycotina</taxon>
        <taxon>Dothideomycetes</taxon>
        <taxon>Pleosporomycetidae</taxon>
        <taxon>Mytilinidiales</taxon>
        <taxon>Mytilinidiaceae</taxon>
        <taxon>Lophium</taxon>
    </lineage>
</organism>
<dbReference type="InterPro" id="IPR002347">
    <property type="entry name" value="SDR_fam"/>
</dbReference>
<proteinExistence type="inferred from homology"/>
<feature type="non-terminal residue" evidence="4">
    <location>
        <position position="257"/>
    </location>
</feature>
<dbReference type="OrthoDB" id="37659at2759"/>
<dbReference type="CDD" id="cd05370">
    <property type="entry name" value="SDR_c2"/>
    <property type="match status" value="1"/>
</dbReference>
<keyword evidence="2" id="KW-0560">Oxidoreductase</keyword>
<dbReference type="GO" id="GO:0016020">
    <property type="term" value="C:membrane"/>
    <property type="evidence" value="ECO:0007669"/>
    <property type="project" value="TreeGrafter"/>
</dbReference>
<dbReference type="PANTHER" id="PTHR44196">
    <property type="entry name" value="DEHYDROGENASE/REDUCTASE SDR FAMILY MEMBER 7B"/>
    <property type="match status" value="1"/>
</dbReference>
<evidence type="ECO:0000256" key="3">
    <source>
        <dbReference type="SAM" id="MobiDB-lite"/>
    </source>
</evidence>
<accession>A0A6A6QAN0</accession>
<dbReference type="AlphaFoldDB" id="A0A6A6QAN0"/>
<name>A0A6A6QAN0_9PEZI</name>
<dbReference type="InterPro" id="IPR036291">
    <property type="entry name" value="NAD(P)-bd_dom_sf"/>
</dbReference>
<dbReference type="PANTHER" id="PTHR44196:SF1">
    <property type="entry name" value="DEHYDROGENASE_REDUCTASE SDR FAMILY MEMBER 7B"/>
    <property type="match status" value="1"/>
</dbReference>
<reference evidence="4" key="1">
    <citation type="journal article" date="2020" name="Stud. Mycol.">
        <title>101 Dothideomycetes genomes: a test case for predicting lifestyles and emergence of pathogens.</title>
        <authorList>
            <person name="Haridas S."/>
            <person name="Albert R."/>
            <person name="Binder M."/>
            <person name="Bloem J."/>
            <person name="Labutti K."/>
            <person name="Salamov A."/>
            <person name="Andreopoulos B."/>
            <person name="Baker S."/>
            <person name="Barry K."/>
            <person name="Bills G."/>
            <person name="Bluhm B."/>
            <person name="Cannon C."/>
            <person name="Castanera R."/>
            <person name="Culley D."/>
            <person name="Daum C."/>
            <person name="Ezra D."/>
            <person name="Gonzalez J."/>
            <person name="Henrissat B."/>
            <person name="Kuo A."/>
            <person name="Liang C."/>
            <person name="Lipzen A."/>
            <person name="Lutzoni F."/>
            <person name="Magnuson J."/>
            <person name="Mondo S."/>
            <person name="Nolan M."/>
            <person name="Ohm R."/>
            <person name="Pangilinan J."/>
            <person name="Park H.-J."/>
            <person name="Ramirez L."/>
            <person name="Alfaro M."/>
            <person name="Sun H."/>
            <person name="Tritt A."/>
            <person name="Yoshinaga Y."/>
            <person name="Zwiers L.-H."/>
            <person name="Turgeon B."/>
            <person name="Goodwin S."/>
            <person name="Spatafora J."/>
            <person name="Crous P."/>
            <person name="Grigoriev I."/>
        </authorList>
    </citation>
    <scope>NUCLEOTIDE SEQUENCE</scope>
    <source>
        <strain evidence="4">CBS 269.34</strain>
    </source>
</reference>
<dbReference type="PRINTS" id="PR00081">
    <property type="entry name" value="GDHRDH"/>
</dbReference>
<dbReference type="EMBL" id="MU004199">
    <property type="protein sequence ID" value="KAF2489191.1"/>
    <property type="molecule type" value="Genomic_DNA"/>
</dbReference>
<sequence>MPSQPLNFSTVLITGGAGGIGRALATHFISTGKKVIIAGRTASSLKTTASEIGAAAYYVLDTGDTASIPSFIATLVKEHPDLDCLINNAGVQRPLQVLEDTPEDFLKKADAEIDINIRGPLHLALGLLPHFRGKKEGGGATIVNVSSVLGFVPFSVINPVYNGTKAWLHFWSVNLRSQLEGTGVRVVEIAPPMVATDLHREREDPDDNKKEKNQATLEVGEFVREVVGRWEEGEETISAGMGVEIVGRWEEEFGGRY</sequence>
<dbReference type="Pfam" id="PF00106">
    <property type="entry name" value="adh_short"/>
    <property type="match status" value="1"/>
</dbReference>
<dbReference type="SUPFAM" id="SSF51735">
    <property type="entry name" value="NAD(P)-binding Rossmann-fold domains"/>
    <property type="match status" value="1"/>
</dbReference>
<evidence type="ECO:0000256" key="1">
    <source>
        <dbReference type="ARBA" id="ARBA00006484"/>
    </source>
</evidence>
<dbReference type="Gene3D" id="3.40.50.720">
    <property type="entry name" value="NAD(P)-binding Rossmann-like Domain"/>
    <property type="match status" value="1"/>
</dbReference>
<gene>
    <name evidence="4" type="ORF">BU16DRAFT_439737</name>
</gene>
<feature type="region of interest" description="Disordered" evidence="3">
    <location>
        <begin position="196"/>
        <end position="215"/>
    </location>
</feature>
<dbReference type="Proteomes" id="UP000799750">
    <property type="component" value="Unassembled WGS sequence"/>
</dbReference>
<protein>
    <submittedName>
        <fullName evidence="4">NAD(P)-binding protein</fullName>
    </submittedName>
</protein>
<evidence type="ECO:0000256" key="2">
    <source>
        <dbReference type="ARBA" id="ARBA00023002"/>
    </source>
</evidence>
<evidence type="ECO:0000313" key="4">
    <source>
        <dbReference type="EMBL" id="KAF2489191.1"/>
    </source>
</evidence>